<evidence type="ECO:0000313" key="2">
    <source>
        <dbReference type="EMBL" id="QFU74776.1"/>
    </source>
</evidence>
<organism evidence="2 3">
    <name type="scientific">Halioglobus maricola</name>
    <dbReference type="NCBI Taxonomy" id="2601894"/>
    <lineage>
        <taxon>Bacteria</taxon>
        <taxon>Pseudomonadati</taxon>
        <taxon>Pseudomonadota</taxon>
        <taxon>Gammaproteobacteria</taxon>
        <taxon>Cellvibrionales</taxon>
        <taxon>Halieaceae</taxon>
        <taxon>Halioglobus</taxon>
    </lineage>
</organism>
<sequence length="224" mass="25606">MILSPQQCRFFEIFGFLTLPGLFRDEQEQMSRAFDALFEERQEEVVEWVHETHDNRMRRIVTDATDKSDYFRGLLNDPRICGVASGLLGEGYVYRGSDCSIYDCGTRYHRDAYGANLSFDNIKMALYLEPLSEQTGAVRVIPGSHHQGGKFTQNLNKHLETGFQDLGLSTEEVPATVLACEPGDLLLWNYRLMHATSYGGNARRMLALEFSERYERDDIVELDA</sequence>
<dbReference type="GO" id="GO:0016706">
    <property type="term" value="F:2-oxoglutarate-dependent dioxygenase activity"/>
    <property type="evidence" value="ECO:0007669"/>
    <property type="project" value="UniProtKB-ARBA"/>
</dbReference>
<reference evidence="2 3" key="1">
    <citation type="submission" date="2019-02" db="EMBL/GenBank/DDBJ databases">
        <authorList>
            <person name="Li S.-H."/>
        </authorList>
    </citation>
    <scope>NUCLEOTIDE SEQUENCE [LARGE SCALE GENOMIC DNA]</scope>
    <source>
        <strain evidence="2 3">IMCC14385</strain>
    </source>
</reference>
<evidence type="ECO:0008006" key="4">
    <source>
        <dbReference type="Google" id="ProtNLM"/>
    </source>
</evidence>
<evidence type="ECO:0000256" key="1">
    <source>
        <dbReference type="ARBA" id="ARBA00001954"/>
    </source>
</evidence>
<evidence type="ECO:0000313" key="3">
    <source>
        <dbReference type="Proteomes" id="UP000326287"/>
    </source>
</evidence>
<dbReference type="Gene3D" id="2.60.120.620">
    <property type="entry name" value="q2cbj1_9rhob like domain"/>
    <property type="match status" value="1"/>
</dbReference>
<dbReference type="InterPro" id="IPR008775">
    <property type="entry name" value="Phytyl_CoA_dOase-like"/>
</dbReference>
<gene>
    <name evidence="2" type="ORF">EY643_03420</name>
</gene>
<proteinExistence type="predicted"/>
<dbReference type="Pfam" id="PF05721">
    <property type="entry name" value="PhyH"/>
    <property type="match status" value="1"/>
</dbReference>
<comment type="cofactor">
    <cofactor evidence="1">
        <name>Fe(2+)</name>
        <dbReference type="ChEBI" id="CHEBI:29033"/>
    </cofactor>
</comment>
<protein>
    <recommendedName>
        <fullName evidence="4">Phytanoyl-CoA dioxygenase</fullName>
    </recommendedName>
</protein>
<dbReference type="AlphaFoldDB" id="A0A5P9NGW2"/>
<dbReference type="SUPFAM" id="SSF51197">
    <property type="entry name" value="Clavaminate synthase-like"/>
    <property type="match status" value="1"/>
</dbReference>
<dbReference type="OrthoDB" id="9796766at2"/>
<dbReference type="RefSeq" id="WP_152660884.1">
    <property type="nucleotide sequence ID" value="NZ_CP036422.1"/>
</dbReference>
<name>A0A5P9NGW2_9GAMM</name>
<dbReference type="EMBL" id="CP036422">
    <property type="protein sequence ID" value="QFU74776.1"/>
    <property type="molecule type" value="Genomic_DNA"/>
</dbReference>
<dbReference type="PANTHER" id="PTHR20883">
    <property type="entry name" value="PHYTANOYL-COA DIOXYGENASE DOMAIN CONTAINING 1"/>
    <property type="match status" value="1"/>
</dbReference>
<keyword evidence="3" id="KW-1185">Reference proteome</keyword>
<dbReference type="GO" id="GO:0005506">
    <property type="term" value="F:iron ion binding"/>
    <property type="evidence" value="ECO:0007669"/>
    <property type="project" value="UniProtKB-ARBA"/>
</dbReference>
<accession>A0A5P9NGW2</accession>
<dbReference type="KEGG" id="halc:EY643_03420"/>
<dbReference type="Proteomes" id="UP000326287">
    <property type="component" value="Chromosome"/>
</dbReference>
<dbReference type="PANTHER" id="PTHR20883:SF48">
    <property type="entry name" value="ECTOINE DIOXYGENASE"/>
    <property type="match status" value="1"/>
</dbReference>